<name>A0A090QY58_NONUL</name>
<dbReference type="OrthoDB" id="1143803at2"/>
<dbReference type="AlphaFoldDB" id="A0A090QY58"/>
<dbReference type="EMBL" id="BBMM01000005">
    <property type="protein sequence ID" value="GAL00362.1"/>
    <property type="molecule type" value="Genomic_DNA"/>
</dbReference>
<sequence length="161" mass="18845">MKHLYQTQNDQFSVAYFLLRTILGAYLIYHASLNLFDFDAFYLDSINYSDKTGFQNLLGIVSPPFLPFVELFIGVLILTGLYTSVCLRWSIILGILVTIFLHISGDYQAALWHTYLIVAKVILVSNLYYNRLSVDYYQLWQVYNETESEDVEEYIKYETIE</sequence>
<dbReference type="STRING" id="906888.JCM19298_65"/>
<evidence type="ECO:0000313" key="2">
    <source>
        <dbReference type="Proteomes" id="UP000029226"/>
    </source>
</evidence>
<organism evidence="1 2">
    <name type="scientific">Nonlabens ulvanivorans</name>
    <name type="common">Persicivirga ulvanivorans</name>
    <dbReference type="NCBI Taxonomy" id="906888"/>
    <lineage>
        <taxon>Bacteria</taxon>
        <taxon>Pseudomonadati</taxon>
        <taxon>Bacteroidota</taxon>
        <taxon>Flavobacteriia</taxon>
        <taxon>Flavobacteriales</taxon>
        <taxon>Flavobacteriaceae</taxon>
        <taxon>Nonlabens</taxon>
    </lineage>
</organism>
<proteinExistence type="predicted"/>
<accession>A0A090QY58</accession>
<gene>
    <name evidence="1" type="ORF">JCM19314_1970</name>
</gene>
<comment type="caution">
    <text evidence="1">The sequence shown here is derived from an EMBL/GenBank/DDBJ whole genome shotgun (WGS) entry which is preliminary data.</text>
</comment>
<reference evidence="1 2" key="1">
    <citation type="journal article" date="2014" name="Genome Announc.">
        <title>Draft Genome Sequences of Marine Flavobacterium Nonlabens Strains NR17, NR24, NR27, NR32, NR33, and Ara13.</title>
        <authorList>
            <person name="Nakanishi M."/>
            <person name="Meirelles P."/>
            <person name="Suzuki R."/>
            <person name="Takatani N."/>
            <person name="Mino S."/>
            <person name="Suda W."/>
            <person name="Oshima K."/>
            <person name="Hattori M."/>
            <person name="Ohkuma M."/>
            <person name="Hosokawa M."/>
            <person name="Miyashita K."/>
            <person name="Thompson F.L."/>
            <person name="Niwa A."/>
            <person name="Sawabe T."/>
            <person name="Sawabe T."/>
        </authorList>
    </citation>
    <scope>NUCLEOTIDE SEQUENCE [LARGE SCALE GENOMIC DNA]</scope>
    <source>
        <strain evidence="2">JCM19314</strain>
    </source>
</reference>
<dbReference type="eggNOG" id="ENOG502ZYSD">
    <property type="taxonomic scope" value="Bacteria"/>
</dbReference>
<dbReference type="Proteomes" id="UP000029226">
    <property type="component" value="Unassembled WGS sequence"/>
</dbReference>
<protein>
    <submittedName>
        <fullName evidence="1">Uncharacterized protein</fullName>
    </submittedName>
</protein>
<evidence type="ECO:0000313" key="1">
    <source>
        <dbReference type="EMBL" id="GAL00362.1"/>
    </source>
</evidence>